<reference evidence="1" key="1">
    <citation type="submission" date="2021-01" db="EMBL/GenBank/DDBJ databases">
        <title>Whole genome shotgun sequence of Catellatospora methionotrophica NBRC 14553.</title>
        <authorList>
            <person name="Komaki H."/>
            <person name="Tamura T."/>
        </authorList>
    </citation>
    <scope>NUCLEOTIDE SEQUENCE</scope>
    <source>
        <strain evidence="1">NBRC 14553</strain>
    </source>
</reference>
<evidence type="ECO:0000313" key="1">
    <source>
        <dbReference type="EMBL" id="GIG15251.1"/>
    </source>
</evidence>
<sequence length="220" mass="24296">MSADGAVRPTLDEVRGFHLDRLNDALRRSGMYGGEVALRLCTDTMAFIDGVTDSWQREQEDLRSRDAANSLGVRGAFAQLVDGYLDDGAAASVYAEFAWRHGWLTVDRTLPDADHRRLREGAAAWTARDRSLDEVVAEFGPPSVLFGGSNRRYPKTLAYAAADRSEDLVSLHFTSTYDWDATTGQPEPDLVLIAVRHGRGPFETTFAFTPAGARHRFTGE</sequence>
<organism evidence="1 2">
    <name type="scientific">Catellatospora methionotrophica</name>
    <dbReference type="NCBI Taxonomy" id="121620"/>
    <lineage>
        <taxon>Bacteria</taxon>
        <taxon>Bacillati</taxon>
        <taxon>Actinomycetota</taxon>
        <taxon>Actinomycetes</taxon>
        <taxon>Micromonosporales</taxon>
        <taxon>Micromonosporaceae</taxon>
        <taxon>Catellatospora</taxon>
    </lineage>
</organism>
<name>A0A8J3PHE0_9ACTN</name>
<evidence type="ECO:0000313" key="2">
    <source>
        <dbReference type="Proteomes" id="UP000660339"/>
    </source>
</evidence>
<accession>A0A8J3PHE0</accession>
<protein>
    <submittedName>
        <fullName evidence="1">Uncharacterized protein</fullName>
    </submittedName>
</protein>
<dbReference type="Proteomes" id="UP000660339">
    <property type="component" value="Unassembled WGS sequence"/>
</dbReference>
<dbReference type="RefSeq" id="WP_166379663.1">
    <property type="nucleotide sequence ID" value="NZ_BAAATT010000005.1"/>
</dbReference>
<comment type="caution">
    <text evidence="1">The sequence shown here is derived from an EMBL/GenBank/DDBJ whole genome shotgun (WGS) entry which is preliminary data.</text>
</comment>
<dbReference type="AlphaFoldDB" id="A0A8J3PHE0"/>
<proteinExistence type="predicted"/>
<keyword evidence="2" id="KW-1185">Reference proteome</keyword>
<dbReference type="EMBL" id="BONJ01000020">
    <property type="protein sequence ID" value="GIG15251.1"/>
    <property type="molecule type" value="Genomic_DNA"/>
</dbReference>
<gene>
    <name evidence="1" type="ORF">Cme02nite_35830</name>
</gene>